<dbReference type="NCBIfam" id="TIGR00254">
    <property type="entry name" value="GGDEF"/>
    <property type="match status" value="1"/>
</dbReference>
<dbReference type="RefSeq" id="WP_058524442.1">
    <property type="nucleotide sequence ID" value="NZ_CAAAHV010000003.1"/>
</dbReference>
<evidence type="ECO:0000256" key="2">
    <source>
        <dbReference type="ARBA" id="ARBA00012528"/>
    </source>
</evidence>
<accession>A0A378IGW0</accession>
<dbReference type="EMBL" id="LNXT01000044">
    <property type="protein sequence ID" value="KTC68908.1"/>
    <property type="molecule type" value="Genomic_DNA"/>
</dbReference>
<dbReference type="PANTHER" id="PTHR45138:SF9">
    <property type="entry name" value="DIGUANYLATE CYCLASE DGCM-RELATED"/>
    <property type="match status" value="1"/>
</dbReference>
<evidence type="ECO:0000259" key="5">
    <source>
        <dbReference type="PROSITE" id="PS50887"/>
    </source>
</evidence>
<reference evidence="6 8" key="1">
    <citation type="submission" date="2015-11" db="EMBL/GenBank/DDBJ databases">
        <title>Genomic analysis of 38 Legionella species identifies large and diverse effector repertoires.</title>
        <authorList>
            <person name="Burstein D."/>
            <person name="Amaro F."/>
            <person name="Zusman T."/>
            <person name="Lifshitz Z."/>
            <person name="Cohen O."/>
            <person name="Gilbert J.A."/>
            <person name="Pupko T."/>
            <person name="Shuman H.A."/>
            <person name="Segal G."/>
        </authorList>
    </citation>
    <scope>NUCLEOTIDE SEQUENCE [LARGE SCALE GENOMIC DNA]</scope>
    <source>
        <strain evidence="6 8">CDC#1407-AL-14</strain>
    </source>
</reference>
<keyword evidence="4" id="KW-0472">Membrane</keyword>
<feature type="transmembrane region" description="Helical" evidence="4">
    <location>
        <begin position="81"/>
        <end position="103"/>
    </location>
</feature>
<evidence type="ECO:0000313" key="6">
    <source>
        <dbReference type="EMBL" id="KTC68908.1"/>
    </source>
</evidence>
<dbReference type="STRING" id="28083.Lbir_2441"/>
<dbReference type="AlphaFoldDB" id="A0A378IGW0"/>
<gene>
    <name evidence="7" type="primary">adrA</name>
    <name evidence="6" type="ORF">Lbir_2441</name>
    <name evidence="7" type="ORF">NCTC12437_01197</name>
</gene>
<proteinExistence type="predicted"/>
<name>A0A378IGW0_9GAMM</name>
<sequence length="381" mass="43233">MEKNHQIQDECFLLLLQSSLKAIPFNVFLSIIIWGYLIYRGAPISGASIWFLVIFILSVLRWIYSRQCIKSKAYIHKKQSCLITFVVLTFLMGGLWGACYIIFYEHFSAFNQNIITLVLGGMAAGGLASLSVYLPAYYAYLLPMFLPLVLYNYSFMILDKSILATMFVLFIVMLMITAKFPSQLLKETIRLGKEKDSLISSLHNINREKDAALDEIHRISITDSLTGLYNRRYFDTRLNEELRRAKRNDHHCSLILMDVDDFKYINDTFGHPSGDLLLKRLAITIQNTANRANDASFRIGGDEFAIILANSTAEEAMLICSKIQERFEAEATAHKATLSFGIVTIPPVPSNTEEIISTADKALYEAKKAGKNRIQSEKFAR</sequence>
<keyword evidence="8" id="KW-1185">Reference proteome</keyword>
<dbReference type="PROSITE" id="PS50887">
    <property type="entry name" value="GGDEF"/>
    <property type="match status" value="1"/>
</dbReference>
<protein>
    <recommendedName>
        <fullName evidence="2">diguanylate cyclase</fullName>
        <ecNumber evidence="2">2.7.7.65</ecNumber>
    </recommendedName>
</protein>
<evidence type="ECO:0000313" key="7">
    <source>
        <dbReference type="EMBL" id="STX31424.1"/>
    </source>
</evidence>
<dbReference type="EC" id="2.7.7.65" evidence="2"/>
<dbReference type="SMART" id="SM00267">
    <property type="entry name" value="GGDEF"/>
    <property type="match status" value="1"/>
</dbReference>
<dbReference type="InterPro" id="IPR000160">
    <property type="entry name" value="GGDEF_dom"/>
</dbReference>
<dbReference type="InterPro" id="IPR050469">
    <property type="entry name" value="Diguanylate_Cyclase"/>
</dbReference>
<dbReference type="Pfam" id="PF00990">
    <property type="entry name" value="GGDEF"/>
    <property type="match status" value="1"/>
</dbReference>
<dbReference type="Proteomes" id="UP000054735">
    <property type="component" value="Unassembled WGS sequence"/>
</dbReference>
<feature type="transmembrane region" description="Helical" evidence="4">
    <location>
        <begin position="109"/>
        <end position="130"/>
    </location>
</feature>
<dbReference type="PANTHER" id="PTHR45138">
    <property type="entry name" value="REGULATORY COMPONENTS OF SENSORY TRANSDUCTION SYSTEM"/>
    <property type="match status" value="1"/>
</dbReference>
<reference evidence="7 9" key="2">
    <citation type="submission" date="2018-06" db="EMBL/GenBank/DDBJ databases">
        <authorList>
            <consortium name="Pathogen Informatics"/>
            <person name="Doyle S."/>
        </authorList>
    </citation>
    <scope>NUCLEOTIDE SEQUENCE [LARGE SCALE GENOMIC DNA]</scope>
    <source>
        <strain evidence="7 9">NCTC12437</strain>
    </source>
</reference>
<keyword evidence="7" id="KW-0548">Nucleotidyltransferase</keyword>
<dbReference type="EMBL" id="UGNW01000001">
    <property type="protein sequence ID" value="STX31424.1"/>
    <property type="molecule type" value="Genomic_DNA"/>
</dbReference>
<dbReference type="OrthoDB" id="9813903at2"/>
<evidence type="ECO:0000256" key="4">
    <source>
        <dbReference type="SAM" id="Phobius"/>
    </source>
</evidence>
<feature type="transmembrane region" description="Helical" evidence="4">
    <location>
        <begin position="42"/>
        <end position="60"/>
    </location>
</feature>
<dbReference type="InterPro" id="IPR043128">
    <property type="entry name" value="Rev_trsase/Diguanyl_cyclase"/>
</dbReference>
<dbReference type="FunFam" id="3.30.70.270:FF:000001">
    <property type="entry name" value="Diguanylate cyclase domain protein"/>
    <property type="match status" value="1"/>
</dbReference>
<feature type="transmembrane region" description="Helical" evidence="4">
    <location>
        <begin position="162"/>
        <end position="180"/>
    </location>
</feature>
<dbReference type="Gene3D" id="3.30.70.270">
    <property type="match status" value="1"/>
</dbReference>
<keyword evidence="7" id="KW-0808">Transferase</keyword>
<evidence type="ECO:0000256" key="1">
    <source>
        <dbReference type="ARBA" id="ARBA00001946"/>
    </source>
</evidence>
<feature type="transmembrane region" description="Helical" evidence="4">
    <location>
        <begin position="137"/>
        <end position="156"/>
    </location>
</feature>
<evidence type="ECO:0000256" key="3">
    <source>
        <dbReference type="ARBA" id="ARBA00034247"/>
    </source>
</evidence>
<organism evidence="7 9">
    <name type="scientific">Legionella birminghamensis</name>
    <dbReference type="NCBI Taxonomy" id="28083"/>
    <lineage>
        <taxon>Bacteria</taxon>
        <taxon>Pseudomonadati</taxon>
        <taxon>Pseudomonadota</taxon>
        <taxon>Gammaproteobacteria</taxon>
        <taxon>Legionellales</taxon>
        <taxon>Legionellaceae</taxon>
        <taxon>Legionella</taxon>
    </lineage>
</organism>
<dbReference type="Proteomes" id="UP000255066">
    <property type="component" value="Unassembled WGS sequence"/>
</dbReference>
<dbReference type="GO" id="GO:0052621">
    <property type="term" value="F:diguanylate cyclase activity"/>
    <property type="evidence" value="ECO:0007669"/>
    <property type="project" value="UniProtKB-EC"/>
</dbReference>
<comment type="cofactor">
    <cofactor evidence="1">
        <name>Mg(2+)</name>
        <dbReference type="ChEBI" id="CHEBI:18420"/>
    </cofactor>
</comment>
<comment type="catalytic activity">
    <reaction evidence="3">
        <text>2 GTP = 3',3'-c-di-GMP + 2 diphosphate</text>
        <dbReference type="Rhea" id="RHEA:24898"/>
        <dbReference type="ChEBI" id="CHEBI:33019"/>
        <dbReference type="ChEBI" id="CHEBI:37565"/>
        <dbReference type="ChEBI" id="CHEBI:58805"/>
        <dbReference type="EC" id="2.7.7.65"/>
    </reaction>
</comment>
<keyword evidence="4" id="KW-0812">Transmembrane</keyword>
<evidence type="ECO:0000313" key="8">
    <source>
        <dbReference type="Proteomes" id="UP000054735"/>
    </source>
</evidence>
<feature type="domain" description="GGDEF" evidence="5">
    <location>
        <begin position="250"/>
        <end position="379"/>
    </location>
</feature>
<dbReference type="SUPFAM" id="SSF55073">
    <property type="entry name" value="Nucleotide cyclase"/>
    <property type="match status" value="1"/>
</dbReference>
<dbReference type="CDD" id="cd01949">
    <property type="entry name" value="GGDEF"/>
    <property type="match status" value="1"/>
</dbReference>
<keyword evidence="4" id="KW-1133">Transmembrane helix</keyword>
<dbReference type="InterPro" id="IPR029787">
    <property type="entry name" value="Nucleotide_cyclase"/>
</dbReference>
<evidence type="ECO:0000313" key="9">
    <source>
        <dbReference type="Proteomes" id="UP000255066"/>
    </source>
</evidence>
<feature type="transmembrane region" description="Helical" evidence="4">
    <location>
        <begin position="12"/>
        <end position="36"/>
    </location>
</feature>